<evidence type="ECO:0000256" key="4">
    <source>
        <dbReference type="ARBA" id="ARBA00022553"/>
    </source>
</evidence>
<dbReference type="InterPro" id="IPR004358">
    <property type="entry name" value="Sig_transdc_His_kin-like_C"/>
</dbReference>
<keyword evidence="9" id="KW-0902">Two-component regulatory system</keyword>
<proteinExistence type="predicted"/>
<evidence type="ECO:0000256" key="6">
    <source>
        <dbReference type="ARBA" id="ARBA00022692"/>
    </source>
</evidence>
<evidence type="ECO:0000256" key="9">
    <source>
        <dbReference type="ARBA" id="ARBA00023012"/>
    </source>
</evidence>
<accession>A0A934Q2Z1</accession>
<feature type="domain" description="Histidine kinase" evidence="11">
    <location>
        <begin position="248"/>
        <end position="444"/>
    </location>
</feature>
<dbReference type="SMART" id="SM00387">
    <property type="entry name" value="HATPase_c"/>
    <property type="match status" value="1"/>
</dbReference>
<dbReference type="Gene3D" id="3.30.565.10">
    <property type="entry name" value="Histidine kinase-like ATPase, C-terminal domain"/>
    <property type="match status" value="1"/>
</dbReference>
<dbReference type="InterPro" id="IPR036890">
    <property type="entry name" value="HATPase_C_sf"/>
</dbReference>
<dbReference type="AlphaFoldDB" id="A0A934Q2Z1"/>
<gene>
    <name evidence="13" type="ORF">I8E28_11905</name>
</gene>
<feature type="domain" description="HAMP" evidence="12">
    <location>
        <begin position="189"/>
        <end position="240"/>
    </location>
</feature>
<comment type="subcellular location">
    <subcellularLocation>
        <location evidence="2">Membrane</location>
    </subcellularLocation>
</comment>
<evidence type="ECO:0000256" key="2">
    <source>
        <dbReference type="ARBA" id="ARBA00004370"/>
    </source>
</evidence>
<dbReference type="RefSeq" id="WP_200788275.1">
    <property type="nucleotide sequence ID" value="NZ_JAEDAO010000001.1"/>
</dbReference>
<comment type="caution">
    <text evidence="13">The sequence shown here is derived from an EMBL/GenBank/DDBJ whole genome shotgun (WGS) entry which is preliminary data.</text>
</comment>
<dbReference type="PANTHER" id="PTHR45436:SF5">
    <property type="entry name" value="SENSOR HISTIDINE KINASE TRCS"/>
    <property type="match status" value="1"/>
</dbReference>
<dbReference type="PANTHER" id="PTHR45436">
    <property type="entry name" value="SENSOR HISTIDINE KINASE YKOH"/>
    <property type="match status" value="1"/>
</dbReference>
<dbReference type="InterPro" id="IPR003660">
    <property type="entry name" value="HAMP_dom"/>
</dbReference>
<evidence type="ECO:0000256" key="10">
    <source>
        <dbReference type="ARBA" id="ARBA00023136"/>
    </source>
</evidence>
<dbReference type="Pfam" id="PF02518">
    <property type="entry name" value="HATPase_c"/>
    <property type="match status" value="1"/>
</dbReference>
<dbReference type="PROSITE" id="PS50109">
    <property type="entry name" value="HIS_KIN"/>
    <property type="match status" value="1"/>
</dbReference>
<evidence type="ECO:0000256" key="3">
    <source>
        <dbReference type="ARBA" id="ARBA00012438"/>
    </source>
</evidence>
<dbReference type="SUPFAM" id="SSF47384">
    <property type="entry name" value="Homodimeric domain of signal transducing histidine kinase"/>
    <property type="match status" value="1"/>
</dbReference>
<comment type="catalytic activity">
    <reaction evidence="1">
        <text>ATP + protein L-histidine = ADP + protein N-phospho-L-histidine.</text>
        <dbReference type="EC" id="2.7.13.3"/>
    </reaction>
</comment>
<dbReference type="InterPro" id="IPR005467">
    <property type="entry name" value="His_kinase_dom"/>
</dbReference>
<reference evidence="13" key="1">
    <citation type="submission" date="2020-12" db="EMBL/GenBank/DDBJ databases">
        <title>Ramlibacter sp. nov., isolated from a freshwater alga, Cryptomonas.</title>
        <authorList>
            <person name="Kim H.M."/>
            <person name="Jeon C.O."/>
        </authorList>
    </citation>
    <scope>NUCLEOTIDE SEQUENCE</scope>
    <source>
        <strain evidence="13">CrO1</strain>
    </source>
</reference>
<evidence type="ECO:0000313" key="13">
    <source>
        <dbReference type="EMBL" id="MBK0393297.1"/>
    </source>
</evidence>
<dbReference type="EMBL" id="JAEDAO010000001">
    <property type="protein sequence ID" value="MBK0393297.1"/>
    <property type="molecule type" value="Genomic_DNA"/>
</dbReference>
<keyword evidence="4" id="KW-0597">Phosphoprotein</keyword>
<keyword evidence="7 13" id="KW-0418">Kinase</keyword>
<keyword evidence="14" id="KW-1185">Reference proteome</keyword>
<evidence type="ECO:0000313" key="14">
    <source>
        <dbReference type="Proteomes" id="UP000617041"/>
    </source>
</evidence>
<evidence type="ECO:0000259" key="12">
    <source>
        <dbReference type="PROSITE" id="PS50885"/>
    </source>
</evidence>
<dbReference type="InterPro" id="IPR036097">
    <property type="entry name" value="HisK_dim/P_sf"/>
</dbReference>
<sequence>MKPGRSIRFRLLLGAALVLVAFLAGVGVALQRAHADSSRTDRLARLQGTVYLLLAAAEVDGQGRLVMPPSLPEPRLALPGSGLYASVAVRGQAQGWHSESTVGQQLPFPPTAEVGRWDYADASGNGRRYLSVAYSVLYEARSQPVPLVLSVLEDAAALEREVAVFERTLWAWLAGAGLFLLLSQTLLLEWALDPLRRVTREIRRIEDGEQEEITGRYPAEIAALTDNLNTLVRQERERQSRYREALSYLAHSLKTPLAVLRTALGQPATLGTAVEEQVQRMDAIVQHQLGRGAASGATRFAPAIALAPIAQRVRESLEKVHAARNLRFAIDCPPNLRWRIDEGDAFEVFGNLLDNAAKWARSRITARVRRDGSRLLVRVEDDGPGFGDDPQAMLQMHVRGDETVPGHGVGLAIVRDIVASHHGQIALSRSALGGAQVDIALPQP</sequence>
<keyword evidence="6" id="KW-0812">Transmembrane</keyword>
<dbReference type="GO" id="GO:0005886">
    <property type="term" value="C:plasma membrane"/>
    <property type="evidence" value="ECO:0007669"/>
    <property type="project" value="TreeGrafter"/>
</dbReference>
<keyword evidence="5" id="KW-0808">Transferase</keyword>
<dbReference type="PROSITE" id="PS50885">
    <property type="entry name" value="HAMP"/>
    <property type="match status" value="1"/>
</dbReference>
<keyword evidence="10" id="KW-0472">Membrane</keyword>
<dbReference type="PRINTS" id="PR00344">
    <property type="entry name" value="BCTRLSENSOR"/>
</dbReference>
<dbReference type="SUPFAM" id="SSF55874">
    <property type="entry name" value="ATPase domain of HSP90 chaperone/DNA topoisomerase II/histidine kinase"/>
    <property type="match status" value="1"/>
</dbReference>
<keyword evidence="8" id="KW-1133">Transmembrane helix</keyword>
<evidence type="ECO:0000256" key="5">
    <source>
        <dbReference type="ARBA" id="ARBA00022679"/>
    </source>
</evidence>
<dbReference type="InterPro" id="IPR003594">
    <property type="entry name" value="HATPase_dom"/>
</dbReference>
<dbReference type="GO" id="GO:0000155">
    <property type="term" value="F:phosphorelay sensor kinase activity"/>
    <property type="evidence" value="ECO:0007669"/>
    <property type="project" value="InterPro"/>
</dbReference>
<evidence type="ECO:0000259" key="11">
    <source>
        <dbReference type="PROSITE" id="PS50109"/>
    </source>
</evidence>
<name>A0A934Q2Z1_9BURK</name>
<organism evidence="13 14">
    <name type="scientific">Ramlibacter algicola</name>
    <dbReference type="NCBI Taxonomy" id="2795217"/>
    <lineage>
        <taxon>Bacteria</taxon>
        <taxon>Pseudomonadati</taxon>
        <taxon>Pseudomonadota</taxon>
        <taxon>Betaproteobacteria</taxon>
        <taxon>Burkholderiales</taxon>
        <taxon>Comamonadaceae</taxon>
        <taxon>Ramlibacter</taxon>
    </lineage>
</organism>
<dbReference type="Proteomes" id="UP000617041">
    <property type="component" value="Unassembled WGS sequence"/>
</dbReference>
<evidence type="ECO:0000256" key="8">
    <source>
        <dbReference type="ARBA" id="ARBA00022989"/>
    </source>
</evidence>
<dbReference type="InterPro" id="IPR050428">
    <property type="entry name" value="TCS_sensor_his_kinase"/>
</dbReference>
<protein>
    <recommendedName>
        <fullName evidence="3">histidine kinase</fullName>
        <ecNumber evidence="3">2.7.13.3</ecNumber>
    </recommendedName>
</protein>
<evidence type="ECO:0000256" key="1">
    <source>
        <dbReference type="ARBA" id="ARBA00000085"/>
    </source>
</evidence>
<evidence type="ECO:0000256" key="7">
    <source>
        <dbReference type="ARBA" id="ARBA00022777"/>
    </source>
</evidence>
<dbReference type="EC" id="2.7.13.3" evidence="3"/>
<dbReference type="Gene3D" id="1.10.287.130">
    <property type="match status" value="1"/>
</dbReference>